<dbReference type="SUPFAM" id="SSF56112">
    <property type="entry name" value="Protein kinase-like (PK-like)"/>
    <property type="match status" value="1"/>
</dbReference>
<dbReference type="Proteomes" id="UP000294927">
    <property type="component" value="Unassembled WGS sequence"/>
</dbReference>
<sequence>MYGISSHGGPYVPIRAVKVPAVRDGRDFRGRCSLARCGFRRDPGRVTENRPFAAVRETHIGVVFLVGDRVYKLKKPVDMGFLDFSTPELRREACGREVALNRRLAPDVYLGVAQLSDVDDTPGESLVVMRRMPDDRRLSTLVRSSAPVRDAIGRLARVIAAFHTTAERGPHVDVEGTREALAGRWEASFAQVESVGGGVLDPDLLAEIEHRTRDFLAGRETLFQSRIDDGRVVDGHGDLIADDIFVLDDGPRVLDCLEFADRLRRLDGLDDIAFLAMDLERLGAPELGELLLDRYAEHTADPAPASLRAHYIAYRAFVRVKVACLRHAQGDASAADEARLYADIAVRHLRRGAVRLVLVGGLPGSGKTTIGGLLADRLGAVLLSSDRLRKELAGLDPGHHANAAYRDGIYTREHTTRTYAELLRRAGELLARGESVVLDASWSAEAERLLARDVAKRTSSGLVELRCAAPTAVTEARLRGRTGSLSDADPAIAQAMAAAADPWPDAVAVDTSDTPASALAEATRLVLG</sequence>
<dbReference type="InterPro" id="IPR052732">
    <property type="entry name" value="Cell-binding_unc_protein"/>
</dbReference>
<evidence type="ECO:0008006" key="3">
    <source>
        <dbReference type="Google" id="ProtNLM"/>
    </source>
</evidence>
<evidence type="ECO:0000313" key="2">
    <source>
        <dbReference type="Proteomes" id="UP000294927"/>
    </source>
</evidence>
<gene>
    <name evidence="1" type="ORF">CLV71_11717</name>
</gene>
<dbReference type="PANTHER" id="PTHR43883:SF1">
    <property type="entry name" value="GLUCONOKINASE"/>
    <property type="match status" value="1"/>
</dbReference>
<dbReference type="Gene3D" id="3.40.50.300">
    <property type="entry name" value="P-loop containing nucleotide triphosphate hydrolases"/>
    <property type="match status" value="1"/>
</dbReference>
<keyword evidence="2" id="KW-1185">Reference proteome</keyword>
<dbReference type="InterPro" id="IPR011009">
    <property type="entry name" value="Kinase-like_dom_sf"/>
</dbReference>
<comment type="caution">
    <text evidence="1">The sequence shown here is derived from an EMBL/GenBank/DDBJ whole genome shotgun (WGS) entry which is preliminary data.</text>
</comment>
<dbReference type="PANTHER" id="PTHR43883">
    <property type="entry name" value="SLR0207 PROTEIN"/>
    <property type="match status" value="1"/>
</dbReference>
<name>A0A4R7UZY8_9PSEU</name>
<proteinExistence type="predicted"/>
<dbReference type="InterPro" id="IPR027417">
    <property type="entry name" value="P-loop_NTPase"/>
</dbReference>
<organism evidence="1 2">
    <name type="scientific">Actinophytocola oryzae</name>
    <dbReference type="NCBI Taxonomy" id="502181"/>
    <lineage>
        <taxon>Bacteria</taxon>
        <taxon>Bacillati</taxon>
        <taxon>Actinomycetota</taxon>
        <taxon>Actinomycetes</taxon>
        <taxon>Pseudonocardiales</taxon>
        <taxon>Pseudonocardiaceae</taxon>
    </lineage>
</organism>
<reference evidence="1 2" key="1">
    <citation type="submission" date="2019-03" db="EMBL/GenBank/DDBJ databases">
        <title>Genomic Encyclopedia of Archaeal and Bacterial Type Strains, Phase II (KMG-II): from individual species to whole genera.</title>
        <authorList>
            <person name="Goeker M."/>
        </authorList>
    </citation>
    <scope>NUCLEOTIDE SEQUENCE [LARGE SCALE GENOMIC DNA]</scope>
    <source>
        <strain evidence="1 2">DSM 45499</strain>
    </source>
</reference>
<evidence type="ECO:0000313" key="1">
    <source>
        <dbReference type="EMBL" id="TDV42548.1"/>
    </source>
</evidence>
<dbReference type="Pfam" id="PF13671">
    <property type="entry name" value="AAA_33"/>
    <property type="match status" value="1"/>
</dbReference>
<accession>A0A4R7UZY8</accession>
<dbReference type="SUPFAM" id="SSF52540">
    <property type="entry name" value="P-loop containing nucleoside triphosphate hydrolases"/>
    <property type="match status" value="1"/>
</dbReference>
<dbReference type="OrthoDB" id="9810277at2"/>
<dbReference type="AlphaFoldDB" id="A0A4R7UZY8"/>
<protein>
    <recommendedName>
        <fullName evidence="3">Gluconate kinase</fullName>
    </recommendedName>
</protein>
<dbReference type="EMBL" id="SOCP01000017">
    <property type="protein sequence ID" value="TDV42548.1"/>
    <property type="molecule type" value="Genomic_DNA"/>
</dbReference>